<evidence type="ECO:0000256" key="1">
    <source>
        <dbReference type="ARBA" id="ARBA00004651"/>
    </source>
</evidence>
<dbReference type="Pfam" id="PF02653">
    <property type="entry name" value="BPD_transp_2"/>
    <property type="match status" value="1"/>
</dbReference>
<evidence type="ECO:0000256" key="2">
    <source>
        <dbReference type="ARBA" id="ARBA00022475"/>
    </source>
</evidence>
<feature type="transmembrane region" description="Helical" evidence="6">
    <location>
        <begin position="131"/>
        <end position="154"/>
    </location>
</feature>
<comment type="caution">
    <text evidence="7">The sequence shown here is derived from an EMBL/GenBank/DDBJ whole genome shotgun (WGS) entry which is preliminary data.</text>
</comment>
<gene>
    <name evidence="7" type="ORF">F4Y08_04560</name>
</gene>
<feature type="transmembrane region" description="Helical" evidence="6">
    <location>
        <begin position="304"/>
        <end position="333"/>
    </location>
</feature>
<keyword evidence="3 6" id="KW-0812">Transmembrane</keyword>
<keyword evidence="4 6" id="KW-1133">Transmembrane helix</keyword>
<feature type="transmembrane region" description="Helical" evidence="6">
    <location>
        <begin position="267"/>
        <end position="284"/>
    </location>
</feature>
<feature type="transmembrane region" description="Helical" evidence="6">
    <location>
        <begin position="218"/>
        <end position="238"/>
    </location>
</feature>
<name>A0A6B1DSD9_9CHLR</name>
<evidence type="ECO:0000313" key="7">
    <source>
        <dbReference type="EMBL" id="MYD89602.1"/>
    </source>
</evidence>
<evidence type="ECO:0000256" key="4">
    <source>
        <dbReference type="ARBA" id="ARBA00022989"/>
    </source>
</evidence>
<dbReference type="AlphaFoldDB" id="A0A6B1DSD9"/>
<dbReference type="EMBL" id="VXPY01000030">
    <property type="protein sequence ID" value="MYD89602.1"/>
    <property type="molecule type" value="Genomic_DNA"/>
</dbReference>
<dbReference type="CDD" id="cd06580">
    <property type="entry name" value="TM_PBP1_transp_TpRbsC_like"/>
    <property type="match status" value="1"/>
</dbReference>
<comment type="subcellular location">
    <subcellularLocation>
        <location evidence="1">Cell membrane</location>
        <topology evidence="1">Multi-pass membrane protein</topology>
    </subcellularLocation>
</comment>
<keyword evidence="5 6" id="KW-0472">Membrane</keyword>
<keyword evidence="2" id="KW-1003">Cell membrane</keyword>
<dbReference type="PANTHER" id="PTHR47089:SF1">
    <property type="entry name" value="GUANOSINE ABC TRANSPORTER PERMEASE PROTEIN NUPP"/>
    <property type="match status" value="1"/>
</dbReference>
<dbReference type="InterPro" id="IPR001851">
    <property type="entry name" value="ABC_transp_permease"/>
</dbReference>
<sequence length="374" mass="39712">MTGSTASGTMPPGRLRLRLEARDQPGLLTHLAVSLLLLVVALLLAGVVMTVAGGNPLDVYRSMFGAGFGSKWGLNDTLVKMVPLTLASLGVALAFRMKMWNIGAEGQLLMGALAASGIALFAVPPDMPQGLALGLMAAAGAAGGAVWGIVPGWLRAQFGVNEIISTLMLNYVALSIVQFFVYGPWGERGFGLTPMFERNTWLPRLTEYADQWSALRGLTLHLGILAVPVAIVFLAILLNRTKFGFEIAMVGDNPDAARYAGVRLRRTMIIVMALSGALAGLAGMNEVSGVVHRLLEHISPGYGYTAIIVAWLGRFNPLAVAVVAFLFGGLIVGADEIQSAGISSLLQGVILFVMVSGNLLIRYRIRLREPETLA</sequence>
<feature type="transmembrane region" description="Helical" evidence="6">
    <location>
        <begin position="27"/>
        <end position="52"/>
    </location>
</feature>
<accession>A0A6B1DSD9</accession>
<reference evidence="7" key="1">
    <citation type="submission" date="2019-09" db="EMBL/GenBank/DDBJ databases">
        <title>Characterisation of the sponge microbiome using genome-centric metagenomics.</title>
        <authorList>
            <person name="Engelberts J.P."/>
            <person name="Robbins S.J."/>
            <person name="De Goeij J.M."/>
            <person name="Aranda M."/>
            <person name="Bell S.C."/>
            <person name="Webster N.S."/>
        </authorList>
    </citation>
    <scope>NUCLEOTIDE SEQUENCE</scope>
    <source>
        <strain evidence="7">SB0662_bin_9</strain>
    </source>
</reference>
<feature type="transmembrane region" description="Helical" evidence="6">
    <location>
        <begin position="72"/>
        <end position="95"/>
    </location>
</feature>
<feature type="transmembrane region" description="Helical" evidence="6">
    <location>
        <begin position="107"/>
        <end position="125"/>
    </location>
</feature>
<dbReference type="PANTHER" id="PTHR47089">
    <property type="entry name" value="ABC TRANSPORTER, PERMEASE PROTEIN"/>
    <property type="match status" value="1"/>
</dbReference>
<feature type="transmembrane region" description="Helical" evidence="6">
    <location>
        <begin position="345"/>
        <end position="365"/>
    </location>
</feature>
<proteinExistence type="predicted"/>
<dbReference type="GO" id="GO:0022857">
    <property type="term" value="F:transmembrane transporter activity"/>
    <property type="evidence" value="ECO:0007669"/>
    <property type="project" value="InterPro"/>
</dbReference>
<protein>
    <submittedName>
        <fullName evidence="7">ABC transporter permease</fullName>
    </submittedName>
</protein>
<organism evidence="7">
    <name type="scientific">Caldilineaceae bacterium SB0662_bin_9</name>
    <dbReference type="NCBI Taxonomy" id="2605258"/>
    <lineage>
        <taxon>Bacteria</taxon>
        <taxon>Bacillati</taxon>
        <taxon>Chloroflexota</taxon>
        <taxon>Caldilineae</taxon>
        <taxon>Caldilineales</taxon>
        <taxon>Caldilineaceae</taxon>
    </lineage>
</organism>
<feature type="transmembrane region" description="Helical" evidence="6">
    <location>
        <begin position="166"/>
        <end position="185"/>
    </location>
</feature>
<evidence type="ECO:0000256" key="3">
    <source>
        <dbReference type="ARBA" id="ARBA00022692"/>
    </source>
</evidence>
<evidence type="ECO:0000256" key="6">
    <source>
        <dbReference type="SAM" id="Phobius"/>
    </source>
</evidence>
<dbReference type="GO" id="GO:0005886">
    <property type="term" value="C:plasma membrane"/>
    <property type="evidence" value="ECO:0007669"/>
    <property type="project" value="UniProtKB-SubCell"/>
</dbReference>
<evidence type="ECO:0000256" key="5">
    <source>
        <dbReference type="ARBA" id="ARBA00023136"/>
    </source>
</evidence>